<evidence type="ECO:0000256" key="6">
    <source>
        <dbReference type="ARBA" id="ARBA00022729"/>
    </source>
</evidence>
<dbReference type="EMBL" id="JAWDGP010006995">
    <property type="protein sequence ID" value="KAK3731592.1"/>
    <property type="molecule type" value="Genomic_DNA"/>
</dbReference>
<evidence type="ECO:0000256" key="8">
    <source>
        <dbReference type="ARBA" id="ARBA00023022"/>
    </source>
</evidence>
<comment type="similarity">
    <text evidence="2">Belongs to the insect defense protein family.</text>
</comment>
<comment type="subcellular location">
    <subcellularLocation>
        <location evidence="1">Secreted</location>
    </subcellularLocation>
</comment>
<dbReference type="AlphaFoldDB" id="A0AAE0Y3T6"/>
<organism evidence="11 12">
    <name type="scientific">Elysia crispata</name>
    <name type="common">lettuce slug</name>
    <dbReference type="NCBI Taxonomy" id="231223"/>
    <lineage>
        <taxon>Eukaryota</taxon>
        <taxon>Metazoa</taxon>
        <taxon>Spiralia</taxon>
        <taxon>Lophotrochozoa</taxon>
        <taxon>Mollusca</taxon>
        <taxon>Gastropoda</taxon>
        <taxon>Heterobranchia</taxon>
        <taxon>Euthyneura</taxon>
        <taxon>Panpulmonata</taxon>
        <taxon>Sacoglossa</taxon>
        <taxon>Placobranchoidea</taxon>
        <taxon>Plakobranchidae</taxon>
        <taxon>Elysia</taxon>
    </lineage>
</organism>
<feature type="domain" description="Reelin" evidence="10">
    <location>
        <begin position="106"/>
        <end position="270"/>
    </location>
</feature>
<reference evidence="11" key="1">
    <citation type="journal article" date="2023" name="G3 (Bethesda)">
        <title>A reference genome for the long-term kleptoplast-retaining sea slug Elysia crispata morphotype clarki.</title>
        <authorList>
            <person name="Eastman K.E."/>
            <person name="Pendleton A.L."/>
            <person name="Shaikh M.A."/>
            <person name="Suttiyut T."/>
            <person name="Ogas R."/>
            <person name="Tomko P."/>
            <person name="Gavelis G."/>
            <person name="Widhalm J.R."/>
            <person name="Wisecaver J.H."/>
        </authorList>
    </citation>
    <scope>NUCLEOTIDE SEQUENCE</scope>
    <source>
        <strain evidence="11">ECLA1</strain>
    </source>
</reference>
<gene>
    <name evidence="11" type="ORF">RRG08_007671</name>
</gene>
<evidence type="ECO:0000313" key="11">
    <source>
        <dbReference type="EMBL" id="KAK3731592.1"/>
    </source>
</evidence>
<sequence length="368" mass="39723">MKLILDSTDGDVGLGLARASHEALQKLIDVTERRDLLHRGLNAHTRLGRDVVNRPPPILRKYFAILAKSVNSEDKDCIRRPVKMDSTVLMYLTALVAGVVAYPRGAMNNASNPVEALSSFCTTGNFRPNHGDFLPQATPAPYTIKVFSPSGQIYKPGQAVSVTIESTAAGKLKGFFLQGDATEASFAGDLNCAGYGHQVNFCGKSGITHSDATPKTLVQCTWTPPDFQIGQVQFTATIVENFSTFWTGVKSEVNLSPDPTTMTYEQKSLQLREQLMSQFQHGAPNLANRLQSQLGPNGLSGLFGQSQKQGQSSLPGIVNNLSSWFGGQGQANSGNSNSNNNQPFQNSNAFALSRNAGLSQFQQFFGGQ</sequence>
<keyword evidence="12" id="KW-1185">Reference proteome</keyword>
<keyword evidence="3" id="KW-0964">Secreted</keyword>
<dbReference type="InterPro" id="IPR002861">
    <property type="entry name" value="Reeler_dom"/>
</dbReference>
<proteinExistence type="inferred from homology"/>
<keyword evidence="7" id="KW-0391">Immunity</keyword>
<comment type="caution">
    <text evidence="11">The sequence shown here is derived from an EMBL/GenBank/DDBJ whole genome shotgun (WGS) entry which is preliminary data.</text>
</comment>
<protein>
    <recommendedName>
        <fullName evidence="10">Reelin domain-containing protein</fullName>
    </recommendedName>
</protein>
<dbReference type="Pfam" id="PF02014">
    <property type="entry name" value="Reeler"/>
    <property type="match status" value="1"/>
</dbReference>
<keyword evidence="8" id="KW-0044">Antibiotic</keyword>
<evidence type="ECO:0000256" key="5">
    <source>
        <dbReference type="ARBA" id="ARBA00022588"/>
    </source>
</evidence>
<evidence type="ECO:0000256" key="4">
    <source>
        <dbReference type="ARBA" id="ARBA00022529"/>
    </source>
</evidence>
<feature type="compositionally biased region" description="Low complexity" evidence="9">
    <location>
        <begin position="330"/>
        <end position="347"/>
    </location>
</feature>
<dbReference type="GO" id="GO:0042742">
    <property type="term" value="P:defense response to bacterium"/>
    <property type="evidence" value="ECO:0007669"/>
    <property type="project" value="UniProtKB-KW"/>
</dbReference>
<dbReference type="CDD" id="cd08544">
    <property type="entry name" value="Reeler"/>
    <property type="match status" value="1"/>
</dbReference>
<name>A0AAE0Y3T6_9GAST</name>
<keyword evidence="4" id="KW-0929">Antimicrobial</keyword>
<keyword evidence="5" id="KW-0399">Innate immunity</keyword>
<evidence type="ECO:0000259" key="10">
    <source>
        <dbReference type="PROSITE" id="PS51019"/>
    </source>
</evidence>
<dbReference type="InterPro" id="IPR042307">
    <property type="entry name" value="Reeler_sf"/>
</dbReference>
<evidence type="ECO:0000256" key="2">
    <source>
        <dbReference type="ARBA" id="ARBA00008501"/>
    </source>
</evidence>
<feature type="region of interest" description="Disordered" evidence="9">
    <location>
        <begin position="328"/>
        <end position="347"/>
    </location>
</feature>
<dbReference type="PROSITE" id="PS51019">
    <property type="entry name" value="REELIN"/>
    <property type="match status" value="1"/>
</dbReference>
<dbReference type="GO" id="GO:0016020">
    <property type="term" value="C:membrane"/>
    <property type="evidence" value="ECO:0007669"/>
    <property type="project" value="TreeGrafter"/>
</dbReference>
<evidence type="ECO:0000256" key="1">
    <source>
        <dbReference type="ARBA" id="ARBA00004613"/>
    </source>
</evidence>
<dbReference type="Proteomes" id="UP001283361">
    <property type="component" value="Unassembled WGS sequence"/>
</dbReference>
<dbReference type="PANTHER" id="PTHR45828">
    <property type="entry name" value="CYTOCHROME B561/FERRIC REDUCTASE TRANSMEMBRANE"/>
    <property type="match status" value="1"/>
</dbReference>
<evidence type="ECO:0000256" key="9">
    <source>
        <dbReference type="SAM" id="MobiDB-lite"/>
    </source>
</evidence>
<keyword evidence="6" id="KW-0732">Signal</keyword>
<dbReference type="GO" id="GO:0045087">
    <property type="term" value="P:innate immune response"/>
    <property type="evidence" value="ECO:0007669"/>
    <property type="project" value="UniProtKB-KW"/>
</dbReference>
<dbReference type="PANTHER" id="PTHR45828:SF9">
    <property type="entry name" value="CELL WALL INTEGRITY AND STRESS RESPONSE COMPONENT 4-LIKE-RELATED"/>
    <property type="match status" value="1"/>
</dbReference>
<dbReference type="Gene3D" id="2.60.40.4060">
    <property type="entry name" value="Reeler domain"/>
    <property type="match status" value="1"/>
</dbReference>
<accession>A0AAE0Y3T6</accession>
<evidence type="ECO:0000256" key="7">
    <source>
        <dbReference type="ARBA" id="ARBA00022859"/>
    </source>
</evidence>
<evidence type="ECO:0000256" key="3">
    <source>
        <dbReference type="ARBA" id="ARBA00022525"/>
    </source>
</evidence>
<dbReference type="GO" id="GO:0005576">
    <property type="term" value="C:extracellular region"/>
    <property type="evidence" value="ECO:0007669"/>
    <property type="project" value="UniProtKB-SubCell"/>
</dbReference>
<evidence type="ECO:0000313" key="12">
    <source>
        <dbReference type="Proteomes" id="UP001283361"/>
    </source>
</evidence>
<dbReference type="InterPro" id="IPR051237">
    <property type="entry name" value="Ferric-chelate_Red/DefProt"/>
</dbReference>